<dbReference type="NCBIfam" id="TIGR01853">
    <property type="entry name" value="lipid_A_lpxD"/>
    <property type="match status" value="1"/>
</dbReference>
<dbReference type="Gene3D" id="2.160.10.10">
    <property type="entry name" value="Hexapeptide repeat proteins"/>
    <property type="match status" value="1"/>
</dbReference>
<keyword evidence="3 7" id="KW-0808">Transferase</keyword>
<comment type="pathway">
    <text evidence="7">Bacterial outer membrane biogenesis; LPS lipid A biosynthesis.</text>
</comment>
<dbReference type="Gene3D" id="3.40.1390.10">
    <property type="entry name" value="MurE/MurF, N-terminal domain"/>
    <property type="match status" value="1"/>
</dbReference>
<dbReference type="PANTHER" id="PTHR43378:SF2">
    <property type="entry name" value="UDP-3-O-ACYLGLUCOSAMINE N-ACYLTRANSFERASE 1, MITOCHONDRIAL-RELATED"/>
    <property type="match status" value="1"/>
</dbReference>
<keyword evidence="4 7" id="KW-0677">Repeat</keyword>
<dbReference type="InterPro" id="IPR007691">
    <property type="entry name" value="LpxD"/>
</dbReference>
<keyword evidence="8" id="KW-0175">Coiled coil</keyword>
<keyword evidence="1 7" id="KW-0444">Lipid biosynthesis</keyword>
<dbReference type="NCBIfam" id="NF002060">
    <property type="entry name" value="PRK00892.1"/>
    <property type="match status" value="1"/>
</dbReference>
<dbReference type="GO" id="GO:0016410">
    <property type="term" value="F:N-acyltransferase activity"/>
    <property type="evidence" value="ECO:0007669"/>
    <property type="project" value="InterPro"/>
</dbReference>
<dbReference type="AlphaFoldDB" id="A0A1T4WJL3"/>
<reference evidence="10 11" key="1">
    <citation type="submission" date="2017-02" db="EMBL/GenBank/DDBJ databases">
        <authorList>
            <person name="Peterson S.W."/>
        </authorList>
    </citation>
    <scope>NUCLEOTIDE SEQUENCE [LARGE SCALE GENOMIC DNA]</scope>
    <source>
        <strain evidence="10 11">DSM 16080</strain>
    </source>
</reference>
<dbReference type="PANTHER" id="PTHR43378">
    <property type="entry name" value="UDP-3-O-ACYLGLUCOSAMINE N-ACYLTRANSFERASE"/>
    <property type="match status" value="1"/>
</dbReference>
<dbReference type="EMBL" id="FUYC01000003">
    <property type="protein sequence ID" value="SKA77524.1"/>
    <property type="molecule type" value="Genomic_DNA"/>
</dbReference>
<keyword evidence="5 7" id="KW-0443">Lipid metabolism</keyword>
<name>A0A1T4WJL3_9BACT</name>
<dbReference type="GO" id="GO:0009245">
    <property type="term" value="P:lipid A biosynthetic process"/>
    <property type="evidence" value="ECO:0007669"/>
    <property type="project" value="UniProtKB-UniRule"/>
</dbReference>
<organism evidence="10 11">
    <name type="scientific">Paucidesulfovibrio gracilis DSM 16080</name>
    <dbReference type="NCBI Taxonomy" id="1121449"/>
    <lineage>
        <taxon>Bacteria</taxon>
        <taxon>Pseudomonadati</taxon>
        <taxon>Thermodesulfobacteriota</taxon>
        <taxon>Desulfovibrionia</taxon>
        <taxon>Desulfovibrionales</taxon>
        <taxon>Desulfovibrionaceae</taxon>
        <taxon>Paucidesulfovibrio</taxon>
    </lineage>
</organism>
<comment type="similarity">
    <text evidence="7">Belongs to the transferase hexapeptide repeat family. LpxD subfamily.</text>
</comment>
<evidence type="ECO:0000256" key="1">
    <source>
        <dbReference type="ARBA" id="ARBA00022516"/>
    </source>
</evidence>
<evidence type="ECO:0000256" key="8">
    <source>
        <dbReference type="SAM" id="Coils"/>
    </source>
</evidence>
<dbReference type="InterPro" id="IPR011004">
    <property type="entry name" value="Trimer_LpxA-like_sf"/>
</dbReference>
<evidence type="ECO:0000313" key="11">
    <source>
        <dbReference type="Proteomes" id="UP000190027"/>
    </source>
</evidence>
<comment type="subunit">
    <text evidence="7">Homotrimer.</text>
</comment>
<keyword evidence="11" id="KW-1185">Reference proteome</keyword>
<dbReference type="GO" id="GO:0103118">
    <property type="term" value="F:UDP-3-O-[(3R)-3-hydroxyacyl]-glucosamine N-acyltransferase activity"/>
    <property type="evidence" value="ECO:0007669"/>
    <property type="project" value="UniProtKB-EC"/>
</dbReference>
<evidence type="ECO:0000256" key="3">
    <source>
        <dbReference type="ARBA" id="ARBA00022679"/>
    </source>
</evidence>
<comment type="function">
    <text evidence="7">Catalyzes the N-acylation of UDP-3-O-acylglucosamine using 3-hydroxyacyl-ACP as the acyl donor. Is involved in the biosynthesis of lipid A, a phosphorylated glycolipid that anchors the lipopolysaccharide to the outer membrane of the cell.</text>
</comment>
<feature type="active site" description="Proton acceptor" evidence="7">
    <location>
        <position position="234"/>
    </location>
</feature>
<sequence>MLLSEIATRLGLEHIGPDREILGVNTLESAAESELSFLVNPKYVKALESTNAGAVLLSSEHAPLVESALLSNNVYMDLARVVSLFAKSQGDFAGHSPLAFIHETASVHEDATVYPFAFVGSKAVVGADSVVFPGCYVGERSSVGEGCLLYPNAVLMADTTLGDRCILQPGAVLGGDGFGFAQTPVGHMKIPQIGRVDLGDDVEVGANSSIDRAALDLTQVGSGTKVDSLVQIGHNVRIGEHCLVVAGSGIGGSTRIGDGVVIGGQAGIKDNITIGDGCMIGAQSGVNNDLSAGSKVTYTPMMEIGTYLRVGASLPRLPDLLKRVRRLEREIEQLRTTENGENNG</sequence>
<gene>
    <name evidence="7" type="primary">lpxD</name>
    <name evidence="10" type="ORF">SAMN02745704_00994</name>
</gene>
<dbReference type="CDD" id="cd03352">
    <property type="entry name" value="LbH_LpxD"/>
    <property type="match status" value="1"/>
</dbReference>
<evidence type="ECO:0000256" key="5">
    <source>
        <dbReference type="ARBA" id="ARBA00023098"/>
    </source>
</evidence>
<evidence type="ECO:0000256" key="7">
    <source>
        <dbReference type="HAMAP-Rule" id="MF_00523"/>
    </source>
</evidence>
<accession>A0A1T4WJL3</accession>
<dbReference type="InterPro" id="IPR020573">
    <property type="entry name" value="UDP_GlcNAc_AcTrfase_non-rep"/>
</dbReference>
<feature type="coiled-coil region" evidence="8">
    <location>
        <begin position="317"/>
        <end position="344"/>
    </location>
</feature>
<feature type="domain" description="UDP-3-O-[3-hydroxymyristoyl] glucosamine N-acyltransferase non-repeat region" evidence="9">
    <location>
        <begin position="18"/>
        <end position="83"/>
    </location>
</feature>
<dbReference type="InterPro" id="IPR001451">
    <property type="entry name" value="Hexapep"/>
</dbReference>
<dbReference type="STRING" id="1121449.SAMN02745704_00994"/>
<evidence type="ECO:0000256" key="6">
    <source>
        <dbReference type="ARBA" id="ARBA00023315"/>
    </source>
</evidence>
<dbReference type="OrthoDB" id="9784739at2"/>
<dbReference type="Pfam" id="PF00132">
    <property type="entry name" value="Hexapep"/>
    <property type="match status" value="3"/>
</dbReference>
<comment type="catalytic activity">
    <reaction evidence="7">
        <text>a UDP-3-O-[(3R)-3-hydroxyacyl]-alpha-D-glucosamine + a (3R)-hydroxyacyl-[ACP] = a UDP-2-N,3-O-bis[(3R)-3-hydroxyacyl]-alpha-D-glucosamine + holo-[ACP] + H(+)</text>
        <dbReference type="Rhea" id="RHEA:53836"/>
        <dbReference type="Rhea" id="RHEA-COMP:9685"/>
        <dbReference type="Rhea" id="RHEA-COMP:9945"/>
        <dbReference type="ChEBI" id="CHEBI:15378"/>
        <dbReference type="ChEBI" id="CHEBI:64479"/>
        <dbReference type="ChEBI" id="CHEBI:78827"/>
        <dbReference type="ChEBI" id="CHEBI:137740"/>
        <dbReference type="ChEBI" id="CHEBI:137748"/>
        <dbReference type="EC" id="2.3.1.191"/>
    </reaction>
</comment>
<keyword evidence="2 7" id="KW-0441">Lipid A biosynthesis</keyword>
<dbReference type="RefSeq" id="WP_078716574.1">
    <property type="nucleotide sequence ID" value="NZ_FUYC01000003.1"/>
</dbReference>
<protein>
    <recommendedName>
        <fullName evidence="7">UDP-3-O-acylglucosamine N-acyltransferase</fullName>
        <ecNumber evidence="7">2.3.1.191</ecNumber>
    </recommendedName>
</protein>
<dbReference type="GO" id="GO:0016020">
    <property type="term" value="C:membrane"/>
    <property type="evidence" value="ECO:0007669"/>
    <property type="project" value="GOC"/>
</dbReference>
<evidence type="ECO:0000256" key="4">
    <source>
        <dbReference type="ARBA" id="ARBA00022737"/>
    </source>
</evidence>
<dbReference type="Proteomes" id="UP000190027">
    <property type="component" value="Unassembled WGS sequence"/>
</dbReference>
<dbReference type="HAMAP" id="MF_00523">
    <property type="entry name" value="LpxD"/>
    <property type="match status" value="1"/>
</dbReference>
<proteinExistence type="inferred from homology"/>
<dbReference type="Pfam" id="PF04613">
    <property type="entry name" value="LpxD"/>
    <property type="match status" value="1"/>
</dbReference>
<keyword evidence="6 7" id="KW-0012">Acyltransferase</keyword>
<dbReference type="EC" id="2.3.1.191" evidence="7"/>
<dbReference type="SUPFAM" id="SSF51161">
    <property type="entry name" value="Trimeric LpxA-like enzymes"/>
    <property type="match status" value="1"/>
</dbReference>
<evidence type="ECO:0000313" key="10">
    <source>
        <dbReference type="EMBL" id="SKA77524.1"/>
    </source>
</evidence>
<evidence type="ECO:0000256" key="2">
    <source>
        <dbReference type="ARBA" id="ARBA00022556"/>
    </source>
</evidence>
<dbReference type="UniPathway" id="UPA00973"/>
<evidence type="ECO:0000259" key="9">
    <source>
        <dbReference type="Pfam" id="PF04613"/>
    </source>
</evidence>